<evidence type="ECO:0000313" key="2">
    <source>
        <dbReference type="EMBL" id="KAJ1084438.1"/>
    </source>
</evidence>
<dbReference type="InterPro" id="IPR000182">
    <property type="entry name" value="GNAT_dom"/>
</dbReference>
<dbReference type="PANTHER" id="PTHR47403">
    <property type="entry name" value="LOC100145250 PROTEIN"/>
    <property type="match status" value="1"/>
</dbReference>
<dbReference type="Gene3D" id="3.40.630.30">
    <property type="match status" value="1"/>
</dbReference>
<dbReference type="Proteomes" id="UP001066276">
    <property type="component" value="Chromosome 12"/>
</dbReference>
<dbReference type="InterPro" id="IPR016181">
    <property type="entry name" value="Acyl_CoA_acyltransferase"/>
</dbReference>
<protein>
    <recommendedName>
        <fullName evidence="1">N-acetyltransferase domain-containing protein</fullName>
    </recommendedName>
</protein>
<dbReference type="AlphaFoldDB" id="A0AAV7L553"/>
<evidence type="ECO:0000259" key="1">
    <source>
        <dbReference type="PROSITE" id="PS51186"/>
    </source>
</evidence>
<gene>
    <name evidence="2" type="ORF">NDU88_004586</name>
</gene>
<dbReference type="EMBL" id="JANPWB010000016">
    <property type="protein sequence ID" value="KAJ1084438.1"/>
    <property type="molecule type" value="Genomic_DNA"/>
</dbReference>
<dbReference type="SUPFAM" id="SSF55729">
    <property type="entry name" value="Acyl-CoA N-acyltransferases (Nat)"/>
    <property type="match status" value="1"/>
</dbReference>
<dbReference type="Pfam" id="PF00583">
    <property type="entry name" value="Acetyltransf_1"/>
    <property type="match status" value="1"/>
</dbReference>
<name>A0AAV7L553_PLEWA</name>
<dbReference type="GO" id="GO:0016747">
    <property type="term" value="F:acyltransferase activity, transferring groups other than amino-acyl groups"/>
    <property type="evidence" value="ECO:0007669"/>
    <property type="project" value="InterPro"/>
</dbReference>
<dbReference type="PANTHER" id="PTHR47403:SF2">
    <property type="entry name" value="N-ACETYLTRANSFERASE 16,-LIKE"/>
    <property type="match status" value="1"/>
</dbReference>
<evidence type="ECO:0000313" key="3">
    <source>
        <dbReference type="Proteomes" id="UP001066276"/>
    </source>
</evidence>
<comment type="caution">
    <text evidence="2">The sequence shown here is derived from an EMBL/GenBank/DDBJ whole genome shotgun (WGS) entry which is preliminary data.</text>
</comment>
<proteinExistence type="predicted"/>
<accession>A0AAV7L553</accession>
<keyword evidence="3" id="KW-1185">Reference proteome</keyword>
<reference evidence="2" key="1">
    <citation type="journal article" date="2022" name="bioRxiv">
        <title>Sequencing and chromosome-scale assembly of the giantPleurodeles waltlgenome.</title>
        <authorList>
            <person name="Brown T."/>
            <person name="Elewa A."/>
            <person name="Iarovenko S."/>
            <person name="Subramanian E."/>
            <person name="Araus A.J."/>
            <person name="Petzold A."/>
            <person name="Susuki M."/>
            <person name="Suzuki K.-i.T."/>
            <person name="Hayashi T."/>
            <person name="Toyoda A."/>
            <person name="Oliveira C."/>
            <person name="Osipova E."/>
            <person name="Leigh N.D."/>
            <person name="Simon A."/>
            <person name="Yun M.H."/>
        </authorList>
    </citation>
    <scope>NUCLEOTIDE SEQUENCE</scope>
    <source>
        <strain evidence="2">20211129_DDA</strain>
        <tissue evidence="2">Liver</tissue>
    </source>
</reference>
<organism evidence="2 3">
    <name type="scientific">Pleurodeles waltl</name>
    <name type="common">Iberian ribbed newt</name>
    <dbReference type="NCBI Taxonomy" id="8319"/>
    <lineage>
        <taxon>Eukaryota</taxon>
        <taxon>Metazoa</taxon>
        <taxon>Chordata</taxon>
        <taxon>Craniata</taxon>
        <taxon>Vertebrata</taxon>
        <taxon>Euteleostomi</taxon>
        <taxon>Amphibia</taxon>
        <taxon>Batrachia</taxon>
        <taxon>Caudata</taxon>
        <taxon>Salamandroidea</taxon>
        <taxon>Salamandridae</taxon>
        <taxon>Pleurodelinae</taxon>
        <taxon>Pleurodeles</taxon>
    </lineage>
</organism>
<feature type="domain" description="N-acetyltransferase" evidence="1">
    <location>
        <begin position="13"/>
        <end position="165"/>
    </location>
</feature>
<dbReference type="PROSITE" id="PS51186">
    <property type="entry name" value="GNAT"/>
    <property type="match status" value="1"/>
</dbReference>
<sequence>MADHRAPQTNHHLDFCLATEEDYEGVMAISGDVYKGADYIQVKYHSWLQDTKRRTFVAKRKGQVVALESVCLVDDGSTAVPEGLRVAPWERGRGIAGLIQNFVKDYLKNEFPAVKCIRLTRVEDPPSSMLSQYRLLHSKATLSLIFKVEEIEKTVHNFITKLEKEGHYFQSPVTLELKDVRRIYTNEMVIEKLLPAKILIQSWLPVLTMTSNLDYLLARVGNWMADSSEEPNFLSLGSHPFKVPLGDNSYRYDIDLFGTDPRCAKIHFLAQLLVGAKMISGSVLCCCLYIEKQLFQTLDIFCEGIKKYELWKEQLVMEKDI</sequence>
<dbReference type="InterPro" id="IPR056483">
    <property type="entry name" value="Hisat_C"/>
</dbReference>
<dbReference type="Pfam" id="PF24066">
    <property type="entry name" value="Hisat_C"/>
    <property type="match status" value="1"/>
</dbReference>